<evidence type="ECO:0000313" key="1">
    <source>
        <dbReference type="EMBL" id="PIR71750.1"/>
    </source>
</evidence>
<comment type="caution">
    <text evidence="1">The sequence shown here is derived from an EMBL/GenBank/DDBJ whole genome shotgun (WGS) entry which is preliminary data.</text>
</comment>
<proteinExistence type="predicted"/>
<protein>
    <submittedName>
        <fullName evidence="1">DUF72 domain-containing protein</fullName>
    </submittedName>
</protein>
<dbReference type="PANTHER" id="PTHR30348:SF4">
    <property type="entry name" value="DUF72 DOMAIN-CONTAINING PROTEIN"/>
    <property type="match status" value="1"/>
</dbReference>
<dbReference type="Gene3D" id="3.20.20.410">
    <property type="entry name" value="Protein of unknown function UPF0759"/>
    <property type="match status" value="1"/>
</dbReference>
<evidence type="ECO:0000313" key="2">
    <source>
        <dbReference type="Proteomes" id="UP000228909"/>
    </source>
</evidence>
<gene>
    <name evidence="1" type="ORF">COU43_00790</name>
</gene>
<sequence>MKKAKLYIGTSGWVYGHWEGVFYPEDLASKDKLKYFSQHFKTAEINYSFYHLPRPSTYQNWYNQTPADFIFSVKASRFITHIKRLKGVHPVKSA</sequence>
<reference evidence="2" key="1">
    <citation type="submission" date="2017-09" db="EMBL/GenBank/DDBJ databases">
        <title>Depth-based differentiation of microbial function through sediment-hosted aquifers and enrichment of novel symbionts in the deep terrestrial subsurface.</title>
        <authorList>
            <person name="Probst A.J."/>
            <person name="Ladd B."/>
            <person name="Jarett J.K."/>
            <person name="Geller-Mcgrath D.E."/>
            <person name="Sieber C.M.K."/>
            <person name="Emerson J.B."/>
            <person name="Anantharaman K."/>
            <person name="Thomas B.C."/>
            <person name="Malmstrom R."/>
            <person name="Stieglmeier M."/>
            <person name="Klingl A."/>
            <person name="Woyke T."/>
            <person name="Ryan C.M."/>
            <person name="Banfield J.F."/>
        </authorList>
    </citation>
    <scope>NUCLEOTIDE SEQUENCE [LARGE SCALE GENOMIC DNA]</scope>
</reference>
<dbReference type="PANTHER" id="PTHR30348">
    <property type="entry name" value="UNCHARACTERIZED PROTEIN YECE"/>
    <property type="match status" value="1"/>
</dbReference>
<dbReference type="InterPro" id="IPR002763">
    <property type="entry name" value="DUF72"/>
</dbReference>
<dbReference type="InterPro" id="IPR036520">
    <property type="entry name" value="UPF0759_sf"/>
</dbReference>
<dbReference type="AlphaFoldDB" id="A0A2H0TJL5"/>
<name>A0A2H0TJL5_9BACT</name>
<dbReference type="Pfam" id="PF01904">
    <property type="entry name" value="DUF72"/>
    <property type="match status" value="1"/>
</dbReference>
<dbReference type="Proteomes" id="UP000228909">
    <property type="component" value="Unassembled WGS sequence"/>
</dbReference>
<dbReference type="SUPFAM" id="SSF117396">
    <property type="entry name" value="TM1631-like"/>
    <property type="match status" value="1"/>
</dbReference>
<dbReference type="EMBL" id="PFCK01000022">
    <property type="protein sequence ID" value="PIR71750.1"/>
    <property type="molecule type" value="Genomic_DNA"/>
</dbReference>
<accession>A0A2H0TJL5</accession>
<organism evidence="1 2">
    <name type="scientific">Candidatus Nealsonbacteria bacterium CG10_big_fil_rev_8_21_14_0_10_37_25</name>
    <dbReference type="NCBI Taxonomy" id="1974711"/>
    <lineage>
        <taxon>Bacteria</taxon>
        <taxon>Candidatus Nealsoniibacteriota</taxon>
    </lineage>
</organism>
<feature type="non-terminal residue" evidence="1">
    <location>
        <position position="94"/>
    </location>
</feature>